<organism evidence="1 2">
    <name type="scientific">Sphingomonas oryzagri</name>
    <dbReference type="NCBI Taxonomy" id="3042314"/>
    <lineage>
        <taxon>Bacteria</taxon>
        <taxon>Pseudomonadati</taxon>
        <taxon>Pseudomonadota</taxon>
        <taxon>Alphaproteobacteria</taxon>
        <taxon>Sphingomonadales</taxon>
        <taxon>Sphingomonadaceae</taxon>
        <taxon>Sphingomonas</taxon>
    </lineage>
</organism>
<accession>A0ABT6N5S0</accession>
<gene>
    <name evidence="1" type="ORF">QGN17_17060</name>
</gene>
<sequence length="325" mass="35268">MPDRRTVLLAMGATLGLGEAMARAGAEASDAYDEPDAMYAALFRQPHITLPMVGGTIDVTFADGASGIDRRLVVDWIRLAGRAMIAYFGRYPVDRYRLLVIAEPGETVGHATTFGYAGPATRIRVGTHADATAFANDWVLVHEMVHTALPDLPRRALWLQEGNATYVEPVARAQAGQLTEEDVWRQAVAGMPGGEPRPGDGGMDGTRAHNRLYWGGATFWLRAEVEIALRTSGRKMLRDAMRGMNRASGGNAATWTPEQLMAAGDAATGVDILAGLYEAFAHRRVGTDLPTLFSRLGVIARPDGSVRLDDRAELAWLRRRICIPS</sequence>
<comment type="caution">
    <text evidence="1">The sequence shown here is derived from an EMBL/GenBank/DDBJ whole genome shotgun (WGS) entry which is preliminary data.</text>
</comment>
<dbReference type="RefSeq" id="WP_281045811.1">
    <property type="nucleotide sequence ID" value="NZ_JARYGZ010000003.1"/>
</dbReference>
<dbReference type="Proteomes" id="UP001160625">
    <property type="component" value="Unassembled WGS sequence"/>
</dbReference>
<reference evidence="1" key="1">
    <citation type="submission" date="2023-04" db="EMBL/GenBank/DDBJ databases">
        <title>Sphingomonas sp. MAHUQ-71 isolated from rice field.</title>
        <authorList>
            <person name="Huq M.A."/>
        </authorList>
    </citation>
    <scope>NUCLEOTIDE SEQUENCE</scope>
    <source>
        <strain evidence="1">MAHUQ-71</strain>
    </source>
</reference>
<name>A0ABT6N5S0_9SPHN</name>
<evidence type="ECO:0000313" key="2">
    <source>
        <dbReference type="Proteomes" id="UP001160625"/>
    </source>
</evidence>
<dbReference type="EMBL" id="JARYGZ010000003">
    <property type="protein sequence ID" value="MDH7640447.1"/>
    <property type="molecule type" value="Genomic_DNA"/>
</dbReference>
<protein>
    <recommendedName>
        <fullName evidence="3">Peptidase M61 catalytic domain-containing protein</fullName>
    </recommendedName>
</protein>
<keyword evidence="2" id="KW-1185">Reference proteome</keyword>
<evidence type="ECO:0008006" key="3">
    <source>
        <dbReference type="Google" id="ProtNLM"/>
    </source>
</evidence>
<dbReference type="SUPFAM" id="SSF55486">
    <property type="entry name" value="Metalloproteases ('zincins'), catalytic domain"/>
    <property type="match status" value="1"/>
</dbReference>
<evidence type="ECO:0000313" key="1">
    <source>
        <dbReference type="EMBL" id="MDH7640447.1"/>
    </source>
</evidence>
<proteinExistence type="predicted"/>